<dbReference type="PANTHER" id="PTHR10903">
    <property type="entry name" value="GTPASE, IMAP FAMILY MEMBER-RELATED"/>
    <property type="match status" value="1"/>
</dbReference>
<evidence type="ECO:0000256" key="5">
    <source>
        <dbReference type="SAM" id="MobiDB-lite"/>
    </source>
</evidence>
<evidence type="ECO:0000313" key="8">
    <source>
        <dbReference type="Proteomes" id="UP000829720"/>
    </source>
</evidence>
<proteinExistence type="inferred from homology"/>
<accession>A0A8T3CWW6</accession>
<feature type="domain" description="AIG1-type G" evidence="6">
    <location>
        <begin position="22"/>
        <end position="222"/>
    </location>
</feature>
<dbReference type="InterPro" id="IPR006703">
    <property type="entry name" value="G_AIG1"/>
</dbReference>
<evidence type="ECO:0000259" key="6">
    <source>
        <dbReference type="PROSITE" id="PS51720"/>
    </source>
</evidence>
<evidence type="ECO:0000256" key="3">
    <source>
        <dbReference type="ARBA" id="ARBA00023134"/>
    </source>
</evidence>
<sequence>MMQAEMQREKLREALQGKESQIEELRVVLLGNRNSGKSESGNTILGSEEFDTKKGTSKSVVKCGLIEGTAVTIVDTPGWWRGYSVKDTTQLVKQEVMLSVSLCPPGPHVFLLAIDTDVAFTEKQRAAVEDHLQLIGDQVWIHTMILFSRADWMGARSIEQHIEEEGRALQWLVEKCGNRYHTIDNKNKDDGTQVRELLQKMKEMVAGNKGSYYVTKGNILRSLEEGGKEVKVNAKQRMIKVKKNREKFQGSDHHLPEVRIVLMGQKCCGKNATGSTILDREPFPTCETLRCEKEEGDVAGRRVVVVNSPGWWASPLWCTKEQDKEIMRSLTLCLPGPHAILLVIPVDVAYTETHRRALQTHLGCLSEEVWRHTIVLFTYGDRLRDTTIEQHIEREGFALQWLVEKCGNRYHVFTNKVKGNSSQITELLEKIEEMVAENSGNHFSPDMSQVYQQLEEKFKWRETEEIKTLFQEEWNRKEREIKLRFLGELKRQDSLVEKVTTSLMELVKDTEEAKVPPKPKSKHITQHQKESQFEMGWKSRNEEMRTRLKSTLAEMDKESQQIKLLIHLRGSYELLPPQLSEGTVSSYSSSDDVFSDNIYDTVTPWLSSTTGQRVSRSPSVCSGGTTGEDSGFSSTLGSPKSPPMAEDIFLQD</sequence>
<comment type="caution">
    <text evidence="7">The sequence shown here is derived from an EMBL/GenBank/DDBJ whole genome shotgun (WGS) entry which is preliminary data.</text>
</comment>
<reference evidence="7" key="1">
    <citation type="submission" date="2021-01" db="EMBL/GenBank/DDBJ databases">
        <authorList>
            <person name="Zahm M."/>
            <person name="Roques C."/>
            <person name="Cabau C."/>
            <person name="Klopp C."/>
            <person name="Donnadieu C."/>
            <person name="Jouanno E."/>
            <person name="Lampietro C."/>
            <person name="Louis A."/>
            <person name="Herpin A."/>
            <person name="Echchiki A."/>
            <person name="Berthelot C."/>
            <person name="Parey E."/>
            <person name="Roest-Crollius H."/>
            <person name="Braasch I."/>
            <person name="Postlethwait J."/>
            <person name="Bobe J."/>
            <person name="Montfort J."/>
            <person name="Bouchez O."/>
            <person name="Begum T."/>
            <person name="Mejri S."/>
            <person name="Adams A."/>
            <person name="Chen W.-J."/>
            <person name="Guiguen Y."/>
        </authorList>
    </citation>
    <scope>NUCLEOTIDE SEQUENCE</scope>
    <source>
        <tissue evidence="7">Blood</tissue>
    </source>
</reference>
<feature type="compositionally biased region" description="Polar residues" evidence="5">
    <location>
        <begin position="608"/>
        <end position="638"/>
    </location>
</feature>
<dbReference type="Gene3D" id="3.40.50.300">
    <property type="entry name" value="P-loop containing nucleotide triphosphate hydrolases"/>
    <property type="match status" value="2"/>
</dbReference>
<evidence type="ECO:0000256" key="4">
    <source>
        <dbReference type="SAM" id="Coils"/>
    </source>
</evidence>
<gene>
    <name evidence="7" type="ORF">AGOR_G00172200</name>
</gene>
<evidence type="ECO:0000313" key="7">
    <source>
        <dbReference type="EMBL" id="KAI1888776.1"/>
    </source>
</evidence>
<feature type="domain" description="AIG1-type G" evidence="6">
    <location>
        <begin position="255"/>
        <end position="452"/>
    </location>
</feature>
<name>A0A8T3CWW6_9TELE</name>
<dbReference type="InterPro" id="IPR027417">
    <property type="entry name" value="P-loop_NTPase"/>
</dbReference>
<dbReference type="FunFam" id="3.40.50.300:FF:001809">
    <property type="entry name" value="Si:ch1073-365p7.2"/>
    <property type="match status" value="2"/>
</dbReference>
<dbReference type="SUPFAM" id="SSF52540">
    <property type="entry name" value="P-loop containing nucleoside triphosphate hydrolases"/>
    <property type="match status" value="2"/>
</dbReference>
<keyword evidence="2" id="KW-0547">Nucleotide-binding</keyword>
<evidence type="ECO:0000256" key="2">
    <source>
        <dbReference type="ARBA" id="ARBA00022741"/>
    </source>
</evidence>
<dbReference type="GO" id="GO:0005525">
    <property type="term" value="F:GTP binding"/>
    <property type="evidence" value="ECO:0007669"/>
    <property type="project" value="UniProtKB-KW"/>
</dbReference>
<dbReference type="InterPro" id="IPR045058">
    <property type="entry name" value="GIMA/IAN/Toc"/>
</dbReference>
<dbReference type="AlphaFoldDB" id="A0A8T3CWW6"/>
<dbReference type="PANTHER" id="PTHR10903:SF107">
    <property type="entry name" value="GTPASE IMAP FAMILY MEMBER 4-LIKE-RELATED"/>
    <property type="match status" value="1"/>
</dbReference>
<feature type="region of interest" description="Disordered" evidence="5">
    <location>
        <begin position="510"/>
        <end position="533"/>
    </location>
</feature>
<organism evidence="7 8">
    <name type="scientific">Albula goreensis</name>
    <dbReference type="NCBI Taxonomy" id="1534307"/>
    <lineage>
        <taxon>Eukaryota</taxon>
        <taxon>Metazoa</taxon>
        <taxon>Chordata</taxon>
        <taxon>Craniata</taxon>
        <taxon>Vertebrata</taxon>
        <taxon>Euteleostomi</taxon>
        <taxon>Actinopterygii</taxon>
        <taxon>Neopterygii</taxon>
        <taxon>Teleostei</taxon>
        <taxon>Albuliformes</taxon>
        <taxon>Albulidae</taxon>
        <taxon>Albula</taxon>
    </lineage>
</organism>
<comment type="similarity">
    <text evidence="1">Belongs to the TRAFAC class TrmE-Era-EngA-EngB-Septin-like GTPase superfamily. AIG1/Toc34/Toc159-like paraseptin GTPase family. IAN subfamily.</text>
</comment>
<keyword evidence="4" id="KW-0175">Coiled coil</keyword>
<feature type="coiled-coil region" evidence="4">
    <location>
        <begin position="1"/>
        <end position="28"/>
    </location>
</feature>
<dbReference type="Proteomes" id="UP000829720">
    <property type="component" value="Unassembled WGS sequence"/>
</dbReference>
<keyword evidence="8" id="KW-1185">Reference proteome</keyword>
<dbReference type="Pfam" id="PF04548">
    <property type="entry name" value="AIG1"/>
    <property type="match status" value="2"/>
</dbReference>
<keyword evidence="3" id="KW-0342">GTP-binding</keyword>
<feature type="region of interest" description="Disordered" evidence="5">
    <location>
        <begin position="608"/>
        <end position="652"/>
    </location>
</feature>
<dbReference type="PROSITE" id="PS51720">
    <property type="entry name" value="G_AIG1"/>
    <property type="match status" value="2"/>
</dbReference>
<evidence type="ECO:0000256" key="1">
    <source>
        <dbReference type="ARBA" id="ARBA00008535"/>
    </source>
</evidence>
<dbReference type="EMBL" id="JAERUA010000016">
    <property type="protein sequence ID" value="KAI1888776.1"/>
    <property type="molecule type" value="Genomic_DNA"/>
</dbReference>
<dbReference type="OrthoDB" id="9982588at2759"/>
<feature type="compositionally biased region" description="Basic residues" evidence="5">
    <location>
        <begin position="517"/>
        <end position="526"/>
    </location>
</feature>
<protein>
    <recommendedName>
        <fullName evidence="6">AIG1-type G domain-containing protein</fullName>
    </recommendedName>
</protein>